<dbReference type="RefSeq" id="WP_213035858.1">
    <property type="nucleotide sequence ID" value="NZ_CAJNBL010000014.1"/>
</dbReference>
<feature type="region of interest" description="Disordered" evidence="1">
    <location>
        <begin position="59"/>
        <end position="102"/>
    </location>
</feature>
<name>A0A916BC40_9PROT</name>
<evidence type="ECO:0008006" key="4">
    <source>
        <dbReference type="Google" id="ProtNLM"/>
    </source>
</evidence>
<gene>
    <name evidence="2" type="ORF">NTGZN8_210026</name>
</gene>
<dbReference type="AlphaFoldDB" id="A0A916BC40"/>
<dbReference type="EMBL" id="CAJNBL010000014">
    <property type="protein sequence ID" value="CAE6713362.1"/>
    <property type="molecule type" value="Genomic_DNA"/>
</dbReference>
<comment type="caution">
    <text evidence="2">The sequence shown here is derived from an EMBL/GenBank/DDBJ whole genome shotgun (WGS) entry which is preliminary data.</text>
</comment>
<sequence length="212" mass="23637">MTLENQSQFARRLGHDKAYITRLKQAGRLVMEHDLVNVETSLARIHATQGDRPQVAEFHAEQRAQKRAADSGFPDGQAGLSATHGRMGHAAGRQEIPSISGHDLSLDKARRVRAISEARIKTAQADQEEMARDKMAGNLIAREDVDFVLRDFGATLSSLLENLADRLAPIVYPLTTLSETHTAIREMAEEIQLEMAETMQRRTRNQQGVKND</sequence>
<accession>A0A916BC40</accession>
<proteinExistence type="predicted"/>
<reference evidence="2" key="1">
    <citation type="submission" date="2021-02" db="EMBL/GenBank/DDBJ databases">
        <authorList>
            <person name="Han P."/>
        </authorList>
    </citation>
    <scope>NUCLEOTIDE SEQUENCE</scope>
    <source>
        <strain evidence="2">Candidatus Nitrotoga sp. ZN8</strain>
    </source>
</reference>
<protein>
    <recommendedName>
        <fullName evidence="4">Terminase small subunit</fullName>
    </recommendedName>
</protein>
<feature type="compositionally biased region" description="Basic and acidic residues" evidence="1">
    <location>
        <begin position="59"/>
        <end position="69"/>
    </location>
</feature>
<evidence type="ECO:0000313" key="3">
    <source>
        <dbReference type="Proteomes" id="UP000675882"/>
    </source>
</evidence>
<dbReference type="Proteomes" id="UP000675882">
    <property type="component" value="Unassembled WGS sequence"/>
</dbReference>
<evidence type="ECO:0000313" key="2">
    <source>
        <dbReference type="EMBL" id="CAE6713362.1"/>
    </source>
</evidence>
<evidence type="ECO:0000256" key="1">
    <source>
        <dbReference type="SAM" id="MobiDB-lite"/>
    </source>
</evidence>
<organism evidence="2 3">
    <name type="scientific">Candidatus Nitrotoga fabula</name>
    <dbReference type="NCBI Taxonomy" id="2182327"/>
    <lineage>
        <taxon>Bacteria</taxon>
        <taxon>Pseudomonadati</taxon>
        <taxon>Pseudomonadota</taxon>
        <taxon>Betaproteobacteria</taxon>
        <taxon>Nitrosomonadales</taxon>
        <taxon>Gallionellaceae</taxon>
        <taxon>Candidatus Nitrotoga</taxon>
    </lineage>
</organism>
<keyword evidence="3" id="KW-1185">Reference proteome</keyword>